<comment type="function">
    <text evidence="7">Activator of KIF1B plus-end-directed microtubule motor activity. Required for organization of axonal microtubules, and axonal outgrowth and maintenance during peripheral and central nervous system development.</text>
</comment>
<name>A0AAD8G4F6_ACIOX</name>
<accession>A0AAD8G4F6</accession>
<keyword evidence="9" id="KW-1185">Reference proteome</keyword>
<evidence type="ECO:0000256" key="3">
    <source>
        <dbReference type="ARBA" id="ARBA00016840"/>
    </source>
</evidence>
<comment type="caution">
    <text evidence="8">The sequence shown here is derived from an EMBL/GenBank/DDBJ whole genome shotgun (WGS) entry which is preliminary data.</text>
</comment>
<sequence>MASLTSSEWRVLCEKYQRSVTLSEIESKKDPENDPFRSKYNARELLKQIKSSLGQYAGENETEQGENGQQQAEKELQVEQQIATGGDSPAGLSAARLGVIEYQLGVNHTETEELSAGEEHLMNCIRLMDKYEVTQENISLFIQSRNQIGVLWAGRGEIETAQGFLESAEALYNRYMKEDGKPPMDPNEYFMAEEDKLTEQDRTKRFEKAYTYTLYYLAQVYKNLEQNDKAGLYCHTTLQRQLEFNNFAPLEWAVNAATLSQYYITKSCYMEGRHCLAAASVVVGLAGEVPSVAAAKESETESEKREKLCQRKAEIARCWIKYCLNLINDAKKMLEDNIGELDADRQAEMKVRRRQEEEEKEKGRKTVVLFGSSDTSDSILSMEEKVSCTYPLDFNEARAIFLVGQNYVNEAKEYFQIDGHATDHIEVVQDHSALFKALAFFEDDYERCCKMHKRRIDMLEPICKDLNPQYYLLISRQLQFEVAETYYEMMDLKIAVADKQEELEAHTIRKINHLTMSSIKYYELFLDSLKTPDKKFPDKLEEDVLRPAIVAKFRIARLYSRIITADSNKQIENISQSLEYYRFVVDYCTRNQDAKKAVETELELSEEMASLLPLRLERLRAKLTSVN</sequence>
<protein>
    <recommendedName>
        <fullName evidence="3">KIF-binding protein</fullName>
    </recommendedName>
    <alternativeName>
        <fullName evidence="6">KIF1-binding protein</fullName>
    </alternativeName>
</protein>
<evidence type="ECO:0000313" key="9">
    <source>
        <dbReference type="Proteomes" id="UP001230051"/>
    </source>
</evidence>
<dbReference type="GO" id="GO:0021952">
    <property type="term" value="P:central nervous system projection neuron axonogenesis"/>
    <property type="evidence" value="ECO:0007669"/>
    <property type="project" value="TreeGrafter"/>
</dbReference>
<dbReference type="SUPFAM" id="SSF48452">
    <property type="entry name" value="TPR-like"/>
    <property type="match status" value="1"/>
</dbReference>
<evidence type="ECO:0000256" key="7">
    <source>
        <dbReference type="ARBA" id="ARBA00045179"/>
    </source>
</evidence>
<reference evidence="8" key="1">
    <citation type="submission" date="2022-02" db="EMBL/GenBank/DDBJ databases">
        <title>Atlantic sturgeon de novo genome assembly.</title>
        <authorList>
            <person name="Stock M."/>
            <person name="Klopp C."/>
            <person name="Guiguen Y."/>
            <person name="Cabau C."/>
            <person name="Parinello H."/>
            <person name="Santidrian Yebra-Pimentel E."/>
            <person name="Kuhl H."/>
            <person name="Dirks R.P."/>
            <person name="Guessner J."/>
            <person name="Wuertz S."/>
            <person name="Du K."/>
            <person name="Schartl M."/>
        </authorList>
    </citation>
    <scope>NUCLEOTIDE SEQUENCE</scope>
    <source>
        <strain evidence="8">STURGEONOMICS-FGT-2020</strain>
        <tissue evidence="8">Whole blood</tissue>
    </source>
</reference>
<proteinExistence type="inferred from homology"/>
<comment type="subcellular location">
    <subcellularLocation>
        <location evidence="1">Cytoplasm</location>
        <location evidence="1">Cytoskeleton</location>
    </subcellularLocation>
</comment>
<organism evidence="8 9">
    <name type="scientific">Acipenser oxyrinchus oxyrinchus</name>
    <dbReference type="NCBI Taxonomy" id="40147"/>
    <lineage>
        <taxon>Eukaryota</taxon>
        <taxon>Metazoa</taxon>
        <taxon>Chordata</taxon>
        <taxon>Craniata</taxon>
        <taxon>Vertebrata</taxon>
        <taxon>Euteleostomi</taxon>
        <taxon>Actinopterygii</taxon>
        <taxon>Chondrostei</taxon>
        <taxon>Acipenseriformes</taxon>
        <taxon>Acipenseridae</taxon>
        <taxon>Acipenser</taxon>
    </lineage>
</organism>
<gene>
    <name evidence="8" type="primary">kifbp</name>
    <name evidence="8" type="ORF">AOXY_G15052</name>
</gene>
<dbReference type="Proteomes" id="UP001230051">
    <property type="component" value="Unassembled WGS sequence"/>
</dbReference>
<dbReference type="GO" id="GO:1990535">
    <property type="term" value="P:neuron projection maintenance"/>
    <property type="evidence" value="ECO:0007669"/>
    <property type="project" value="TreeGrafter"/>
</dbReference>
<dbReference type="GO" id="GO:0000226">
    <property type="term" value="P:microtubule cytoskeleton organization"/>
    <property type="evidence" value="ECO:0007669"/>
    <property type="project" value="TreeGrafter"/>
</dbReference>
<evidence type="ECO:0000256" key="5">
    <source>
        <dbReference type="ARBA" id="ARBA00023212"/>
    </source>
</evidence>
<evidence type="ECO:0000313" key="8">
    <source>
        <dbReference type="EMBL" id="KAK1164686.1"/>
    </source>
</evidence>
<dbReference type="PANTHER" id="PTHR46321">
    <property type="entry name" value="KIF1-BINDING PROTEIN"/>
    <property type="match status" value="1"/>
</dbReference>
<comment type="similarity">
    <text evidence="2">Belongs to the KIF-binding protein family.</text>
</comment>
<dbReference type="InterPro" id="IPR022083">
    <property type="entry name" value="KBP"/>
</dbReference>
<dbReference type="EMBL" id="JAGXEW010000013">
    <property type="protein sequence ID" value="KAK1164686.1"/>
    <property type="molecule type" value="Genomic_DNA"/>
</dbReference>
<evidence type="ECO:0000256" key="6">
    <source>
        <dbReference type="ARBA" id="ARBA00030697"/>
    </source>
</evidence>
<dbReference type="GO" id="GO:0005856">
    <property type="term" value="C:cytoskeleton"/>
    <property type="evidence" value="ECO:0007669"/>
    <property type="project" value="UniProtKB-SubCell"/>
</dbReference>
<keyword evidence="5" id="KW-0206">Cytoskeleton</keyword>
<evidence type="ECO:0000256" key="4">
    <source>
        <dbReference type="ARBA" id="ARBA00022490"/>
    </source>
</evidence>
<evidence type="ECO:0000256" key="2">
    <source>
        <dbReference type="ARBA" id="ARBA00010305"/>
    </source>
</evidence>
<dbReference type="Pfam" id="PF12309">
    <property type="entry name" value="KBP_C"/>
    <property type="match status" value="1"/>
</dbReference>
<dbReference type="PANTHER" id="PTHR46321:SF1">
    <property type="entry name" value="KIF-BINDING PROTEIN"/>
    <property type="match status" value="1"/>
</dbReference>
<dbReference type="InterPro" id="IPR011990">
    <property type="entry name" value="TPR-like_helical_dom_sf"/>
</dbReference>
<dbReference type="AlphaFoldDB" id="A0AAD8G4F6"/>
<keyword evidence="4" id="KW-0963">Cytoplasm</keyword>
<evidence type="ECO:0000256" key="1">
    <source>
        <dbReference type="ARBA" id="ARBA00004245"/>
    </source>
</evidence>